<sequence>MLDNSSLMVVRNSADLKGSVLVVEPPADRLVVELKSLGLQARCFTTNAAVAHNWQSLSAEPAFLGELPTEQFDSILIFHPKSKEQLPALLQQLKAVVKADSQCFLVGDNKGGIKSLPALAEKIGVKVYKLDNAKHCLWFELDHLAEMSGSQSGFLQFPLVSGTTELTICSKPGVFNHGKLDLGTKLLLEHLGHVQKGKVLDFGCGAGIVGAYLKKNHSAIELVASDISTLAVESSKATLAANQLAGTVLCADGLPAKAGPFDHIVSNPPFHTGLKTDYQISELFFQSAKQQLKAGGSLTLVANVHLPYAEQLKSLFSQVKELGRRDGFVVYYCQ</sequence>
<feature type="domain" description="Methyltransferase small N-terminal" evidence="8">
    <location>
        <begin position="6"/>
        <end position="141"/>
    </location>
</feature>
<protein>
    <recommendedName>
        <fullName evidence="6">Ribosomal RNA small subunit methyltransferase C</fullName>
        <ecNumber evidence="6">2.1.1.172</ecNumber>
    </recommendedName>
    <alternativeName>
        <fullName evidence="6">16S rRNA m2G1207 methyltransferase</fullName>
    </alternativeName>
    <alternativeName>
        <fullName evidence="6">rRNA (guanine-N(2)-)-methyltransferase RsmC</fullName>
    </alternativeName>
</protein>
<reference evidence="10" key="1">
    <citation type="journal article" date="2019" name="Int. J. Syst. Evol. Microbiol.">
        <title>The Global Catalogue of Microorganisms (GCM) 10K type strain sequencing project: providing services to taxonomists for standard genome sequencing and annotation.</title>
        <authorList>
            <consortium name="The Broad Institute Genomics Platform"/>
            <consortium name="The Broad Institute Genome Sequencing Center for Infectious Disease"/>
            <person name="Wu L."/>
            <person name="Ma J."/>
        </authorList>
    </citation>
    <scope>NUCLEOTIDE SEQUENCE [LARGE SCALE GENOMIC DNA]</scope>
    <source>
        <strain evidence="10">DT28</strain>
    </source>
</reference>
<keyword evidence="5 6" id="KW-0949">S-adenosyl-L-methionine</keyword>
<dbReference type="InterPro" id="IPR023543">
    <property type="entry name" value="rRNA_ssu_MeTfrase_C"/>
</dbReference>
<evidence type="ECO:0000259" key="7">
    <source>
        <dbReference type="Pfam" id="PF05175"/>
    </source>
</evidence>
<dbReference type="EMBL" id="JBHSGB010000006">
    <property type="protein sequence ID" value="MFC4654899.1"/>
    <property type="molecule type" value="Genomic_DNA"/>
</dbReference>
<evidence type="ECO:0000256" key="4">
    <source>
        <dbReference type="ARBA" id="ARBA00022679"/>
    </source>
</evidence>
<dbReference type="InterPro" id="IPR046977">
    <property type="entry name" value="RsmC/RlmG"/>
</dbReference>
<evidence type="ECO:0000256" key="3">
    <source>
        <dbReference type="ARBA" id="ARBA00022603"/>
    </source>
</evidence>
<dbReference type="Pfam" id="PF08468">
    <property type="entry name" value="MTS_N"/>
    <property type="match status" value="1"/>
</dbReference>
<evidence type="ECO:0000256" key="2">
    <source>
        <dbReference type="ARBA" id="ARBA00022552"/>
    </source>
</evidence>
<dbReference type="PANTHER" id="PTHR47816">
    <property type="entry name" value="RIBOSOMAL RNA SMALL SUBUNIT METHYLTRANSFERASE C"/>
    <property type="match status" value="1"/>
</dbReference>
<dbReference type="InterPro" id="IPR007848">
    <property type="entry name" value="Small_mtfrase_dom"/>
</dbReference>
<dbReference type="GO" id="GO:0008168">
    <property type="term" value="F:methyltransferase activity"/>
    <property type="evidence" value="ECO:0007669"/>
    <property type="project" value="UniProtKB-KW"/>
</dbReference>
<keyword evidence="10" id="KW-1185">Reference proteome</keyword>
<evidence type="ECO:0000313" key="10">
    <source>
        <dbReference type="Proteomes" id="UP001595962"/>
    </source>
</evidence>
<evidence type="ECO:0000256" key="6">
    <source>
        <dbReference type="HAMAP-Rule" id="MF_01862"/>
    </source>
</evidence>
<comment type="similarity">
    <text evidence="6">Belongs to the methyltransferase superfamily. RsmC family.</text>
</comment>
<dbReference type="InterPro" id="IPR029063">
    <property type="entry name" value="SAM-dependent_MTases_sf"/>
</dbReference>
<accession>A0ABV9JL34</accession>
<feature type="domain" description="Methyltransferase small" evidence="7">
    <location>
        <begin position="165"/>
        <end position="331"/>
    </location>
</feature>
<organism evidence="9 10">
    <name type="scientific">Rheinheimera marina</name>
    <dbReference type="NCBI Taxonomy" id="1774958"/>
    <lineage>
        <taxon>Bacteria</taxon>
        <taxon>Pseudomonadati</taxon>
        <taxon>Pseudomonadota</taxon>
        <taxon>Gammaproteobacteria</taxon>
        <taxon>Chromatiales</taxon>
        <taxon>Chromatiaceae</taxon>
        <taxon>Rheinheimera</taxon>
    </lineage>
</organism>
<proteinExistence type="inferred from homology"/>
<comment type="subunit">
    <text evidence="6">Monomer.</text>
</comment>
<keyword evidence="4 6" id="KW-0808">Transferase</keyword>
<evidence type="ECO:0000256" key="5">
    <source>
        <dbReference type="ARBA" id="ARBA00022691"/>
    </source>
</evidence>
<comment type="function">
    <text evidence="6">Specifically methylates the guanine in position 1207 of 16S rRNA in the 30S particle.</text>
</comment>
<comment type="caution">
    <text evidence="9">The sequence shown here is derived from an EMBL/GenBank/DDBJ whole genome shotgun (WGS) entry which is preliminary data.</text>
</comment>
<name>A0ABV9JL34_9GAMM</name>
<dbReference type="PROSITE" id="PS00092">
    <property type="entry name" value="N6_MTASE"/>
    <property type="match status" value="1"/>
</dbReference>
<dbReference type="Pfam" id="PF05175">
    <property type="entry name" value="MTS"/>
    <property type="match status" value="1"/>
</dbReference>
<evidence type="ECO:0000256" key="1">
    <source>
        <dbReference type="ARBA" id="ARBA00022490"/>
    </source>
</evidence>
<dbReference type="GO" id="GO:0032259">
    <property type="term" value="P:methylation"/>
    <property type="evidence" value="ECO:0007669"/>
    <property type="project" value="UniProtKB-KW"/>
</dbReference>
<keyword evidence="3 6" id="KW-0489">Methyltransferase</keyword>
<dbReference type="InterPro" id="IPR002052">
    <property type="entry name" value="DNA_methylase_N6_adenine_CS"/>
</dbReference>
<dbReference type="PANTHER" id="PTHR47816:SF4">
    <property type="entry name" value="RIBOSOMAL RNA SMALL SUBUNIT METHYLTRANSFERASE C"/>
    <property type="match status" value="1"/>
</dbReference>
<dbReference type="Proteomes" id="UP001595962">
    <property type="component" value="Unassembled WGS sequence"/>
</dbReference>
<keyword evidence="2 6" id="KW-0698">rRNA processing</keyword>
<gene>
    <name evidence="6" type="primary">rsmC</name>
    <name evidence="9" type="ORF">ACFO3I_07730</name>
</gene>
<dbReference type="InterPro" id="IPR013675">
    <property type="entry name" value="Mtase_sm_N"/>
</dbReference>
<dbReference type="RefSeq" id="WP_377333064.1">
    <property type="nucleotide sequence ID" value="NZ_JBHSGB010000006.1"/>
</dbReference>
<evidence type="ECO:0000259" key="8">
    <source>
        <dbReference type="Pfam" id="PF08468"/>
    </source>
</evidence>
<dbReference type="HAMAP" id="MF_01862">
    <property type="entry name" value="16SrRNA_methyltr_C"/>
    <property type="match status" value="1"/>
</dbReference>
<evidence type="ECO:0000313" key="9">
    <source>
        <dbReference type="EMBL" id="MFC4654899.1"/>
    </source>
</evidence>
<dbReference type="EC" id="2.1.1.172" evidence="6"/>
<keyword evidence="1 6" id="KW-0963">Cytoplasm</keyword>
<dbReference type="Gene3D" id="3.40.50.150">
    <property type="entry name" value="Vaccinia Virus protein VP39"/>
    <property type="match status" value="2"/>
</dbReference>
<dbReference type="CDD" id="cd02440">
    <property type="entry name" value="AdoMet_MTases"/>
    <property type="match status" value="1"/>
</dbReference>
<comment type="catalytic activity">
    <reaction evidence="6">
        <text>guanosine(1207) in 16S rRNA + S-adenosyl-L-methionine = N(2)-methylguanosine(1207) in 16S rRNA + S-adenosyl-L-homocysteine + H(+)</text>
        <dbReference type="Rhea" id="RHEA:42736"/>
        <dbReference type="Rhea" id="RHEA-COMP:10213"/>
        <dbReference type="Rhea" id="RHEA-COMP:10214"/>
        <dbReference type="ChEBI" id="CHEBI:15378"/>
        <dbReference type="ChEBI" id="CHEBI:57856"/>
        <dbReference type="ChEBI" id="CHEBI:59789"/>
        <dbReference type="ChEBI" id="CHEBI:74269"/>
        <dbReference type="ChEBI" id="CHEBI:74481"/>
        <dbReference type="EC" id="2.1.1.172"/>
    </reaction>
</comment>
<dbReference type="SUPFAM" id="SSF53335">
    <property type="entry name" value="S-adenosyl-L-methionine-dependent methyltransferases"/>
    <property type="match status" value="1"/>
</dbReference>
<comment type="subcellular location">
    <subcellularLocation>
        <location evidence="6">Cytoplasm</location>
    </subcellularLocation>
</comment>